<comment type="caution">
    <text evidence="2">The sequence shown here is derived from an EMBL/GenBank/DDBJ whole genome shotgun (WGS) entry which is preliminary data.</text>
</comment>
<feature type="compositionally biased region" description="Acidic residues" evidence="1">
    <location>
        <begin position="49"/>
        <end position="58"/>
    </location>
</feature>
<reference evidence="2 3" key="1">
    <citation type="submission" date="2019-06" db="EMBL/GenBank/DDBJ databases">
        <title>Ochrobactrum cricket sp.nov., isolated from the insect Teleogryllus occipitalis living in deserted cropland.</title>
        <authorList>
            <person name="Hu M."/>
        </authorList>
    </citation>
    <scope>NUCLEOTIDE SEQUENCE [LARGE SCALE GENOMIC DNA]</scope>
    <source>
        <strain evidence="2 3">LCB8</strain>
    </source>
</reference>
<evidence type="ECO:0000256" key="1">
    <source>
        <dbReference type="SAM" id="MobiDB-lite"/>
    </source>
</evidence>
<dbReference type="Proteomes" id="UP000312784">
    <property type="component" value="Unassembled WGS sequence"/>
</dbReference>
<accession>A0ABY2YAJ7</accession>
<keyword evidence="3" id="KW-1185">Reference proteome</keyword>
<gene>
    <name evidence="2" type="ORF">FIC94_06175</name>
</gene>
<dbReference type="EMBL" id="VEWL01000002">
    <property type="protein sequence ID" value="TNV17758.1"/>
    <property type="molecule type" value="Genomic_DNA"/>
</dbReference>
<sequence>MKPAVSQYICLGCEQAINVGEMVLNEWSEGGYIHADCCSSDRASYCDADGEPIGDDEPLPTPFPFHTDMERLA</sequence>
<evidence type="ECO:0000313" key="2">
    <source>
        <dbReference type="EMBL" id="TNV17758.1"/>
    </source>
</evidence>
<dbReference type="RefSeq" id="WP_140024287.1">
    <property type="nucleotide sequence ID" value="NZ_JBHUFG010000007.1"/>
</dbReference>
<protein>
    <submittedName>
        <fullName evidence="2">Uncharacterized protein</fullName>
    </submittedName>
</protein>
<evidence type="ECO:0000313" key="3">
    <source>
        <dbReference type="Proteomes" id="UP000312784"/>
    </source>
</evidence>
<feature type="region of interest" description="Disordered" evidence="1">
    <location>
        <begin position="49"/>
        <end position="73"/>
    </location>
</feature>
<name>A0ABY2YAJ7_9HYPH</name>
<proteinExistence type="predicted"/>
<organism evidence="2 3">
    <name type="scientific">Ochrobactrum teleogrylli</name>
    <dbReference type="NCBI Taxonomy" id="2479765"/>
    <lineage>
        <taxon>Bacteria</taxon>
        <taxon>Pseudomonadati</taxon>
        <taxon>Pseudomonadota</taxon>
        <taxon>Alphaproteobacteria</taxon>
        <taxon>Hyphomicrobiales</taxon>
        <taxon>Brucellaceae</taxon>
        <taxon>Brucella/Ochrobactrum group</taxon>
        <taxon>Ochrobactrum</taxon>
    </lineage>
</organism>